<dbReference type="PANTHER" id="PTHR42852:SF13">
    <property type="entry name" value="PROTEIN DIPZ"/>
    <property type="match status" value="1"/>
</dbReference>
<dbReference type="PROSITE" id="PS51352">
    <property type="entry name" value="THIOREDOXIN_2"/>
    <property type="match status" value="1"/>
</dbReference>
<feature type="region of interest" description="Disordered" evidence="2">
    <location>
        <begin position="28"/>
        <end position="67"/>
    </location>
</feature>
<dbReference type="PROSITE" id="PS00194">
    <property type="entry name" value="THIOREDOXIN_1"/>
    <property type="match status" value="1"/>
</dbReference>
<dbReference type="InterPro" id="IPR000866">
    <property type="entry name" value="AhpC/TSA"/>
</dbReference>
<evidence type="ECO:0000259" key="3">
    <source>
        <dbReference type="PROSITE" id="PS51352"/>
    </source>
</evidence>
<dbReference type="Gene3D" id="3.40.30.10">
    <property type="entry name" value="Glutaredoxin"/>
    <property type="match status" value="1"/>
</dbReference>
<dbReference type="Proteomes" id="UP000319280">
    <property type="component" value="Unassembled WGS sequence"/>
</dbReference>
<organism evidence="4 5">
    <name type="scientific">Lentibacillus cibarius</name>
    <dbReference type="NCBI Taxonomy" id="2583219"/>
    <lineage>
        <taxon>Bacteria</taxon>
        <taxon>Bacillati</taxon>
        <taxon>Bacillota</taxon>
        <taxon>Bacilli</taxon>
        <taxon>Bacillales</taxon>
        <taxon>Bacillaceae</taxon>
        <taxon>Lentibacillus</taxon>
    </lineage>
</organism>
<dbReference type="GO" id="GO:0016491">
    <property type="term" value="F:oxidoreductase activity"/>
    <property type="evidence" value="ECO:0007669"/>
    <property type="project" value="InterPro"/>
</dbReference>
<evidence type="ECO:0000256" key="2">
    <source>
        <dbReference type="SAM" id="MobiDB-lite"/>
    </source>
</evidence>
<dbReference type="RefSeq" id="WP_142790656.1">
    <property type="nucleotide sequence ID" value="NZ_VJMZ01000001.1"/>
</dbReference>
<protein>
    <submittedName>
        <fullName evidence="4">TlpA family protein disulfide reductase</fullName>
    </submittedName>
</protein>
<dbReference type="PANTHER" id="PTHR42852">
    <property type="entry name" value="THIOL:DISULFIDE INTERCHANGE PROTEIN DSBE"/>
    <property type="match status" value="1"/>
</dbReference>
<dbReference type="AlphaFoldDB" id="A0A549YI21"/>
<evidence type="ECO:0000313" key="5">
    <source>
        <dbReference type="Proteomes" id="UP000319280"/>
    </source>
</evidence>
<dbReference type="CDD" id="cd02966">
    <property type="entry name" value="TlpA_like_family"/>
    <property type="match status" value="1"/>
</dbReference>
<dbReference type="InterPro" id="IPR017937">
    <property type="entry name" value="Thioredoxin_CS"/>
</dbReference>
<reference evidence="4 5" key="1">
    <citation type="submission" date="2019-07" db="EMBL/GenBank/DDBJ databases">
        <title>Genomic analysis of Lentibacillus sp. NKC851-2.</title>
        <authorList>
            <person name="Oh Y.J."/>
        </authorList>
    </citation>
    <scope>NUCLEOTIDE SEQUENCE [LARGE SCALE GENOMIC DNA]</scope>
    <source>
        <strain evidence="4 5">NKC851-2</strain>
    </source>
</reference>
<dbReference type="InterPro" id="IPR036249">
    <property type="entry name" value="Thioredoxin-like_sf"/>
</dbReference>
<dbReference type="SUPFAM" id="SSF52833">
    <property type="entry name" value="Thioredoxin-like"/>
    <property type="match status" value="1"/>
</dbReference>
<dbReference type="EMBL" id="VJMZ01000001">
    <property type="protein sequence ID" value="TRM11533.1"/>
    <property type="molecule type" value="Genomic_DNA"/>
</dbReference>
<sequence length="204" mass="23007">MKKIAIIVVLTGMFVWAVYDLVISSDDSSTADDSNFTSVEEDTQTNDTTEEEGDAPDDSGNSDTVGLQKGNIAPDFELTTLEGEQVSLSDYRGQRVVLNFWASWCPPCKAEVPDLQKFYENKDVEILAVNLTKTETRRSDVTDFVDEYGMTFPVLMDETSDVAKNYQIQPIPTSYFINSKGRIQNKRIGAMNYETMVQEFEKMK</sequence>
<feature type="domain" description="Thioredoxin" evidence="3">
    <location>
        <begin position="67"/>
        <end position="204"/>
    </location>
</feature>
<dbReference type="GO" id="GO:0016209">
    <property type="term" value="F:antioxidant activity"/>
    <property type="evidence" value="ECO:0007669"/>
    <property type="project" value="InterPro"/>
</dbReference>
<accession>A0A549YI21</accession>
<dbReference type="InterPro" id="IPR013766">
    <property type="entry name" value="Thioredoxin_domain"/>
</dbReference>
<comment type="caution">
    <text evidence="4">The sequence shown here is derived from an EMBL/GenBank/DDBJ whole genome shotgun (WGS) entry which is preliminary data.</text>
</comment>
<gene>
    <name evidence="4" type="ORF">FH966_07395</name>
</gene>
<evidence type="ECO:0000256" key="1">
    <source>
        <dbReference type="ARBA" id="ARBA00023157"/>
    </source>
</evidence>
<evidence type="ECO:0000313" key="4">
    <source>
        <dbReference type="EMBL" id="TRM11533.1"/>
    </source>
</evidence>
<dbReference type="Pfam" id="PF00578">
    <property type="entry name" value="AhpC-TSA"/>
    <property type="match status" value="1"/>
</dbReference>
<name>A0A549YI21_9BACI</name>
<keyword evidence="5" id="KW-1185">Reference proteome</keyword>
<dbReference type="InterPro" id="IPR050553">
    <property type="entry name" value="Thioredoxin_ResA/DsbE_sf"/>
</dbReference>
<keyword evidence="1" id="KW-1015">Disulfide bond</keyword>
<feature type="compositionally biased region" description="Acidic residues" evidence="2">
    <location>
        <begin position="39"/>
        <end position="57"/>
    </location>
</feature>
<proteinExistence type="predicted"/>